<dbReference type="Pfam" id="PF00106">
    <property type="entry name" value="adh_short"/>
    <property type="match status" value="2"/>
</dbReference>
<dbReference type="SUPFAM" id="SSF51735">
    <property type="entry name" value="NAD(P)-binding Rossmann-fold domains"/>
    <property type="match status" value="2"/>
</dbReference>
<dbReference type="Gene3D" id="3.40.50.720">
    <property type="entry name" value="NAD(P)-binding Rossmann-like Domain"/>
    <property type="match status" value="2"/>
</dbReference>
<reference evidence="3 4" key="1">
    <citation type="submission" date="2016-08" db="EMBL/GenBank/DDBJ databases">
        <authorList>
            <consortium name="Lentinula edodes genome sequencing consortium"/>
            <person name="Sakamoto Y."/>
            <person name="Nakade K."/>
            <person name="Sato S."/>
            <person name="Yoshida Y."/>
            <person name="Miyazaki K."/>
            <person name="Natsume S."/>
            <person name="Konno N."/>
        </authorList>
    </citation>
    <scope>NUCLEOTIDE SEQUENCE [LARGE SCALE GENOMIC DNA]</scope>
    <source>
        <strain evidence="3 4">NBRC 111202</strain>
    </source>
</reference>
<keyword evidence="4" id="KW-1185">Reference proteome</keyword>
<protein>
    <submittedName>
        <fullName evidence="3">Short-chain dehydrogenase reductase</fullName>
    </submittedName>
</protein>
<comment type="similarity">
    <text evidence="1">Belongs to the short-chain dehydrogenases/reductases (SDR) family.</text>
</comment>
<dbReference type="InterPro" id="IPR002347">
    <property type="entry name" value="SDR_fam"/>
</dbReference>
<dbReference type="PRINTS" id="PR00081">
    <property type="entry name" value="GDHRDH"/>
</dbReference>
<evidence type="ECO:0000313" key="4">
    <source>
        <dbReference type="Proteomes" id="UP000188533"/>
    </source>
</evidence>
<gene>
    <name evidence="3" type="ORF">LENED_007239</name>
</gene>
<name>A0A1Q3EDT8_LENED</name>
<dbReference type="CDD" id="cd05233">
    <property type="entry name" value="SDR_c"/>
    <property type="match status" value="2"/>
</dbReference>
<evidence type="ECO:0000313" key="3">
    <source>
        <dbReference type="EMBL" id="GAW05385.1"/>
    </source>
</evidence>
<dbReference type="STRING" id="5353.A0A1Q3EDT8"/>
<reference evidence="3 4" key="2">
    <citation type="submission" date="2017-02" db="EMBL/GenBank/DDBJ databases">
        <title>A genome survey and senescence transcriptome analysis in Lentinula edodes.</title>
        <authorList>
            <person name="Sakamoto Y."/>
            <person name="Nakade K."/>
            <person name="Sato S."/>
            <person name="Yoshida Y."/>
            <person name="Miyazaki K."/>
            <person name="Natsume S."/>
            <person name="Konno N."/>
        </authorList>
    </citation>
    <scope>NUCLEOTIDE SEQUENCE [LARGE SCALE GENOMIC DNA]</scope>
    <source>
        <strain evidence="3 4">NBRC 111202</strain>
    </source>
</reference>
<dbReference type="PANTHER" id="PTHR42901">
    <property type="entry name" value="ALCOHOL DEHYDROGENASE"/>
    <property type="match status" value="1"/>
</dbReference>
<comment type="caution">
    <text evidence="3">The sequence shown here is derived from an EMBL/GenBank/DDBJ whole genome shotgun (WGS) entry which is preliminary data.</text>
</comment>
<evidence type="ECO:0000256" key="1">
    <source>
        <dbReference type="ARBA" id="ARBA00006484"/>
    </source>
</evidence>
<accession>A0A1Q3EDT8</accession>
<dbReference type="Proteomes" id="UP000188533">
    <property type="component" value="Unassembled WGS sequence"/>
</dbReference>
<dbReference type="PANTHER" id="PTHR42901:SF1">
    <property type="entry name" value="ALCOHOL DEHYDROGENASE"/>
    <property type="match status" value="1"/>
</dbReference>
<keyword evidence="2" id="KW-0560">Oxidoreductase</keyword>
<proteinExistence type="inferred from homology"/>
<organism evidence="3 4">
    <name type="scientific">Lentinula edodes</name>
    <name type="common">Shiitake mushroom</name>
    <name type="synonym">Lentinus edodes</name>
    <dbReference type="NCBI Taxonomy" id="5353"/>
    <lineage>
        <taxon>Eukaryota</taxon>
        <taxon>Fungi</taxon>
        <taxon>Dikarya</taxon>
        <taxon>Basidiomycota</taxon>
        <taxon>Agaricomycotina</taxon>
        <taxon>Agaricomycetes</taxon>
        <taxon>Agaricomycetidae</taxon>
        <taxon>Agaricales</taxon>
        <taxon>Marasmiineae</taxon>
        <taxon>Omphalotaceae</taxon>
        <taxon>Lentinula</taxon>
    </lineage>
</organism>
<dbReference type="AlphaFoldDB" id="A0A1Q3EDT8"/>
<dbReference type="GO" id="GO:0016491">
    <property type="term" value="F:oxidoreductase activity"/>
    <property type="evidence" value="ECO:0007669"/>
    <property type="project" value="UniProtKB-KW"/>
</dbReference>
<dbReference type="InterPro" id="IPR036291">
    <property type="entry name" value="NAD(P)-bd_dom_sf"/>
</dbReference>
<dbReference type="EMBL" id="BDGU01000246">
    <property type="protein sequence ID" value="GAW05385.1"/>
    <property type="molecule type" value="Genomic_DNA"/>
</dbReference>
<sequence>MQEMSRALNFSAISLTKTHHRDTYPTISSTKPSLSQVGKTVLITGGASGIGFEIARSFAKASAARIIILSRKISSLNAAVEKLRDEFQSSGTEFITRQGDIGDDSSIIALWDYLNSQNIFVHVLVLNAAHVTPFGPDTLSMDKQELMQTFDVNVGGNFLMSSRGILHQHRIRTQHLKPRLPLFLDESLMNDLPRTCDEMALPADFSVWAASPEASWLHGRFVWAHWDVDELKADKDFCMQLEQEKGFLKTFISLQELAYLYSRIVLYPTLWLNNGRAVLITGGGGGIGFEIARSFAKAGASKIIIVGRRSAVLDAAAVKLREEFKDSTPAPPEFIAHQGDIGNDDSISSLWDFLNSQGIFIRVLVLNAAHVTPWGLDTLKMDKRELMEGFDVNVGGNFLMTVKFVNQPLRPVGQQLNLINVSTAGVHMIPAPNQTPYTTTKSAFTALIGRIADERPVEDIQIISYHPGALYSEGAAKYVDQNLLKWDEMALPADYAVWAASPEASWLHGRFLWAHWDVDELKADKEFSKRLKQEKGFLRVAVQGLKDISIDALLNKQGHNKFVIRGYKITPPFLHCSQRTSSAIAT</sequence>
<evidence type="ECO:0000256" key="2">
    <source>
        <dbReference type="ARBA" id="ARBA00023002"/>
    </source>
</evidence>